<protein>
    <submittedName>
        <fullName evidence="5">Hydrolase</fullName>
    </submittedName>
</protein>
<dbReference type="EMBL" id="MKQP01000111">
    <property type="protein sequence ID" value="OMD19876.1"/>
    <property type="molecule type" value="Genomic_DNA"/>
</dbReference>
<dbReference type="InterPro" id="IPR036412">
    <property type="entry name" value="HAD-like_sf"/>
</dbReference>
<evidence type="ECO:0000256" key="4">
    <source>
        <dbReference type="ARBA" id="ARBA00022842"/>
    </source>
</evidence>
<dbReference type="Proteomes" id="UP000187465">
    <property type="component" value="Unassembled WGS sequence"/>
</dbReference>
<sequence>MKEVQAILFDLDNTLMDRDYTFRSFSTQFVQDFLGHLKPAEAQAVIEDMIHRDADGYRDKDGFFLELSEILPWEKPVTAEHIRAYYDASYINHGAVMEHALEVLEYCVERGYTLGLVTNGKKEIQNTKIDILGLREYFKAIVISGEVGIAKPDPAIYQLALDKLGASADQTLFIGDHPVNDIWGAGKAGLEGIWLQRKHPWDDQLDIRPWKMIRELKELKAIL</sequence>
<evidence type="ECO:0000313" key="6">
    <source>
        <dbReference type="Proteomes" id="UP000187465"/>
    </source>
</evidence>
<dbReference type="InterPro" id="IPR041492">
    <property type="entry name" value="HAD_2"/>
</dbReference>
<name>A0A1R0WRP6_9BACL</name>
<keyword evidence="4" id="KW-0460">Magnesium</keyword>
<accession>A0A1R0WRP6</accession>
<dbReference type="PANTHER" id="PTHR46470:SF2">
    <property type="entry name" value="GLYCERALDEHYDE 3-PHOSPHATE PHOSPHATASE"/>
    <property type="match status" value="1"/>
</dbReference>
<dbReference type="NCBIfam" id="TIGR01549">
    <property type="entry name" value="HAD-SF-IA-v1"/>
    <property type="match status" value="1"/>
</dbReference>
<keyword evidence="2" id="KW-0479">Metal-binding</keyword>
<dbReference type="InterPro" id="IPR023214">
    <property type="entry name" value="HAD_sf"/>
</dbReference>
<dbReference type="SFLD" id="SFLDG01129">
    <property type="entry name" value="C1.5:_HAD__Beta-PGM__Phosphata"/>
    <property type="match status" value="1"/>
</dbReference>
<dbReference type="SUPFAM" id="SSF56784">
    <property type="entry name" value="HAD-like"/>
    <property type="match status" value="1"/>
</dbReference>
<dbReference type="Pfam" id="PF13419">
    <property type="entry name" value="HAD_2"/>
    <property type="match status" value="1"/>
</dbReference>
<dbReference type="PANTHER" id="PTHR46470">
    <property type="entry name" value="N-ACYLNEURAMINATE-9-PHOSPHATASE"/>
    <property type="match status" value="1"/>
</dbReference>
<dbReference type="InterPro" id="IPR006439">
    <property type="entry name" value="HAD-SF_hydro_IA"/>
</dbReference>
<dbReference type="InterPro" id="IPR051400">
    <property type="entry name" value="HAD-like_hydrolase"/>
</dbReference>
<evidence type="ECO:0000256" key="1">
    <source>
        <dbReference type="ARBA" id="ARBA00001946"/>
    </source>
</evidence>
<dbReference type="GO" id="GO:0046872">
    <property type="term" value="F:metal ion binding"/>
    <property type="evidence" value="ECO:0007669"/>
    <property type="project" value="UniProtKB-KW"/>
</dbReference>
<dbReference type="SFLD" id="SFLDS00003">
    <property type="entry name" value="Haloacid_Dehalogenase"/>
    <property type="match status" value="1"/>
</dbReference>
<dbReference type="NCBIfam" id="TIGR01509">
    <property type="entry name" value="HAD-SF-IA-v3"/>
    <property type="match status" value="1"/>
</dbReference>
<evidence type="ECO:0000256" key="3">
    <source>
        <dbReference type="ARBA" id="ARBA00022801"/>
    </source>
</evidence>
<dbReference type="Gene3D" id="3.40.50.1000">
    <property type="entry name" value="HAD superfamily/HAD-like"/>
    <property type="match status" value="1"/>
</dbReference>
<comment type="caution">
    <text evidence="5">The sequence shown here is derived from an EMBL/GenBank/DDBJ whole genome shotgun (WGS) entry which is preliminary data.</text>
</comment>
<gene>
    <name evidence="5" type="ORF">BJP51_11150</name>
</gene>
<keyword evidence="3 5" id="KW-0378">Hydrolase</keyword>
<dbReference type="AlphaFoldDB" id="A0A1R0WRP6"/>
<dbReference type="Gene3D" id="1.20.120.710">
    <property type="entry name" value="Haloacid dehalogenase hydrolase-like domain"/>
    <property type="match status" value="1"/>
</dbReference>
<reference evidence="5 6" key="1">
    <citation type="submission" date="2016-10" db="EMBL/GenBank/DDBJ databases">
        <title>Paenibacillus species isolates.</title>
        <authorList>
            <person name="Beno S.M."/>
        </authorList>
    </citation>
    <scope>NUCLEOTIDE SEQUENCE [LARGE SCALE GENOMIC DNA]</scope>
    <source>
        <strain evidence="5 6">FSL H7-0604</strain>
    </source>
</reference>
<comment type="cofactor">
    <cofactor evidence="1">
        <name>Mg(2+)</name>
        <dbReference type="ChEBI" id="CHEBI:18420"/>
    </cofactor>
</comment>
<organism evidence="5 6">
    <name type="scientific">Paenibacillus odorifer</name>
    <dbReference type="NCBI Taxonomy" id="189426"/>
    <lineage>
        <taxon>Bacteria</taxon>
        <taxon>Bacillati</taxon>
        <taxon>Bacillota</taxon>
        <taxon>Bacilli</taxon>
        <taxon>Bacillales</taxon>
        <taxon>Paenibacillaceae</taxon>
        <taxon>Paenibacillus</taxon>
    </lineage>
</organism>
<dbReference type="PRINTS" id="PR00413">
    <property type="entry name" value="HADHALOGNASE"/>
</dbReference>
<dbReference type="RefSeq" id="WP_036688002.1">
    <property type="nucleotide sequence ID" value="NZ_MKQP01000111.1"/>
</dbReference>
<dbReference type="GO" id="GO:0016791">
    <property type="term" value="F:phosphatase activity"/>
    <property type="evidence" value="ECO:0007669"/>
    <property type="project" value="TreeGrafter"/>
</dbReference>
<dbReference type="GO" id="GO:0044281">
    <property type="term" value="P:small molecule metabolic process"/>
    <property type="evidence" value="ECO:0007669"/>
    <property type="project" value="UniProtKB-ARBA"/>
</dbReference>
<evidence type="ECO:0000313" key="5">
    <source>
        <dbReference type="EMBL" id="OMD19876.1"/>
    </source>
</evidence>
<evidence type="ECO:0000256" key="2">
    <source>
        <dbReference type="ARBA" id="ARBA00022723"/>
    </source>
</evidence>
<proteinExistence type="predicted"/>